<feature type="compositionally biased region" description="Low complexity" evidence="1">
    <location>
        <begin position="454"/>
        <end position="468"/>
    </location>
</feature>
<sequence length="468" mass="52324">MALQASSTINSTWILTVIFANIKDVFSREPKSFWWPNVYRRFISSQGLSPPIPSRRLPSSTSAPRVASPASSQGTSPVIQDNRQGTSPVVEDHLPPQHSTSRVNDVSPQTSSFTLEELLASPGRASLQKLDPKRPPGTLWFAQDPQVAATVRAIFERDFKEVHANWTQTPGAVVNRWFETFAQTYNWDHSINGRVRAEFESKLKTRMTDQVSRWKSKWRVKGDDAMPRWLDPKVWEGLVKFWSEPKSEEKSINSRNARYSDPDGNGMHKHRSGQTSFKARARKHSEMTGEALPDFLKVLEDTHRKPDGSFVDGLSEKVYNEVSSRITEAETGLCSGDNIESSASGGLSVSMKNQIFAEVAPKKKNRIYGVGNMQTEASSAHVVLTPTPTEDPVILAEKLSQAEAVLASQSTQLEDYALKLQQNTQKMHCYDAYFDYLSEKDPEFAARFPRPETDATIDTGAGDTTRPS</sequence>
<feature type="region of interest" description="Disordered" evidence="1">
    <location>
        <begin position="50"/>
        <end position="108"/>
    </location>
</feature>
<feature type="region of interest" description="Disordered" evidence="1">
    <location>
        <begin position="445"/>
        <end position="468"/>
    </location>
</feature>
<evidence type="ECO:0000256" key="1">
    <source>
        <dbReference type="SAM" id="MobiDB-lite"/>
    </source>
</evidence>
<dbReference type="Pfam" id="PF03004">
    <property type="entry name" value="Transposase_24"/>
    <property type="match status" value="1"/>
</dbReference>
<dbReference type="InterPro" id="IPR004252">
    <property type="entry name" value="Probable_transposase_24"/>
</dbReference>
<evidence type="ECO:0000313" key="2">
    <source>
        <dbReference type="Proteomes" id="UP000694864"/>
    </source>
</evidence>
<feature type="compositionally biased region" description="Polar residues" evidence="1">
    <location>
        <begin position="97"/>
        <end position="108"/>
    </location>
</feature>
<dbReference type="Proteomes" id="UP000694864">
    <property type="component" value="Chromosome 17"/>
</dbReference>
<dbReference type="RefSeq" id="XP_019094522.1">
    <property type="nucleotide sequence ID" value="XM_019238977.1"/>
</dbReference>
<organism evidence="2 3">
    <name type="scientific">Camelina sativa</name>
    <name type="common">False flax</name>
    <name type="synonym">Myagrum sativum</name>
    <dbReference type="NCBI Taxonomy" id="90675"/>
    <lineage>
        <taxon>Eukaryota</taxon>
        <taxon>Viridiplantae</taxon>
        <taxon>Streptophyta</taxon>
        <taxon>Embryophyta</taxon>
        <taxon>Tracheophyta</taxon>
        <taxon>Spermatophyta</taxon>
        <taxon>Magnoliopsida</taxon>
        <taxon>eudicotyledons</taxon>
        <taxon>Gunneridae</taxon>
        <taxon>Pentapetalae</taxon>
        <taxon>rosids</taxon>
        <taxon>malvids</taxon>
        <taxon>Brassicales</taxon>
        <taxon>Brassicaceae</taxon>
        <taxon>Camelineae</taxon>
        <taxon>Camelina</taxon>
    </lineage>
</organism>
<proteinExistence type="predicted"/>
<dbReference type="GeneID" id="109129931"/>
<reference evidence="3" key="2">
    <citation type="submission" date="2025-08" db="UniProtKB">
        <authorList>
            <consortium name="RefSeq"/>
        </authorList>
    </citation>
    <scope>IDENTIFICATION</scope>
    <source>
        <tissue evidence="3">Leaf</tissue>
    </source>
</reference>
<reference evidence="2" key="1">
    <citation type="journal article" date="2014" name="Nat. Commun.">
        <title>The emerging biofuel crop Camelina sativa retains a highly undifferentiated hexaploid genome structure.</title>
        <authorList>
            <person name="Kagale S."/>
            <person name="Koh C."/>
            <person name="Nixon J."/>
            <person name="Bollina V."/>
            <person name="Clarke W.E."/>
            <person name="Tuteja R."/>
            <person name="Spillane C."/>
            <person name="Robinson S.J."/>
            <person name="Links M.G."/>
            <person name="Clarke C."/>
            <person name="Higgins E.E."/>
            <person name="Huebert T."/>
            <person name="Sharpe A.G."/>
            <person name="Parkin I.A."/>
        </authorList>
    </citation>
    <scope>NUCLEOTIDE SEQUENCE [LARGE SCALE GENOMIC DNA]</scope>
    <source>
        <strain evidence="2">cv. DH55</strain>
    </source>
</reference>
<feature type="compositionally biased region" description="Polar residues" evidence="1">
    <location>
        <begin position="69"/>
        <end position="87"/>
    </location>
</feature>
<protein>
    <submittedName>
        <fullName evidence="3">Uncharacterized protein LOC109129931</fullName>
    </submittedName>
</protein>
<gene>
    <name evidence="3" type="primary">LOC109129931</name>
</gene>
<keyword evidence="2" id="KW-1185">Reference proteome</keyword>
<name>A0ABM1R684_CAMSA</name>
<feature type="region of interest" description="Disordered" evidence="1">
    <location>
        <begin position="251"/>
        <end position="273"/>
    </location>
</feature>
<evidence type="ECO:0000313" key="3">
    <source>
        <dbReference type="RefSeq" id="XP_019094522.1"/>
    </source>
</evidence>
<accession>A0ABM1R684</accession>